<accession>A0A8T4HGX3</accession>
<organism evidence="2 3">
    <name type="scientific">Rhinopithecimicrobium faecis</name>
    <dbReference type="NCBI Taxonomy" id="2820698"/>
    <lineage>
        <taxon>Bacteria</taxon>
        <taxon>Pseudomonadati</taxon>
        <taxon>Bacteroidota</taxon>
        <taxon>Sphingobacteriia</taxon>
        <taxon>Sphingobacteriales</taxon>
        <taxon>Sphingobacteriaceae</taxon>
        <taxon>Rhinopithecimicrobium</taxon>
    </lineage>
</organism>
<comment type="caution">
    <text evidence="2">The sequence shown here is derived from an EMBL/GenBank/DDBJ whole genome shotgun (WGS) entry which is preliminary data.</text>
</comment>
<dbReference type="AlphaFoldDB" id="A0A8T4HGX3"/>
<dbReference type="EMBL" id="JAGKSB010000027">
    <property type="protein sequence ID" value="MBP3944568.1"/>
    <property type="molecule type" value="Genomic_DNA"/>
</dbReference>
<sequence length="60" mass="6940">MNEILKITLVGIGATLVMDIYTFVLKFFNINSLDYRLVGRWISKFSEGKFFHENIVKATP</sequence>
<dbReference type="InterPro" id="IPR021329">
    <property type="entry name" value="DUF2938"/>
</dbReference>
<gene>
    <name evidence="2" type="ORF">J5U18_13600</name>
</gene>
<evidence type="ECO:0000313" key="2">
    <source>
        <dbReference type="EMBL" id="MBP3944568.1"/>
    </source>
</evidence>
<keyword evidence="1" id="KW-1133">Transmembrane helix</keyword>
<keyword evidence="1" id="KW-0472">Membrane</keyword>
<keyword evidence="1" id="KW-0812">Transmembrane</keyword>
<evidence type="ECO:0000256" key="1">
    <source>
        <dbReference type="SAM" id="Phobius"/>
    </source>
</evidence>
<name>A0A8T4HGX3_9SPHI</name>
<reference evidence="2" key="1">
    <citation type="submission" date="2021-03" db="EMBL/GenBank/DDBJ databases">
        <authorList>
            <person name="Lu T."/>
            <person name="Wang Q."/>
            <person name="Han X."/>
        </authorList>
    </citation>
    <scope>NUCLEOTIDE SEQUENCE</scope>
    <source>
        <strain evidence="2">WQ 2009</strain>
    </source>
</reference>
<evidence type="ECO:0000313" key="3">
    <source>
        <dbReference type="Proteomes" id="UP000679691"/>
    </source>
</evidence>
<feature type="transmembrane region" description="Helical" evidence="1">
    <location>
        <begin position="7"/>
        <end position="28"/>
    </location>
</feature>
<proteinExistence type="predicted"/>
<dbReference type="Proteomes" id="UP000679691">
    <property type="component" value="Unassembled WGS sequence"/>
</dbReference>
<keyword evidence="3" id="KW-1185">Reference proteome</keyword>
<dbReference type="Pfam" id="PF11158">
    <property type="entry name" value="DUF2938"/>
    <property type="match status" value="1"/>
</dbReference>
<protein>
    <submittedName>
        <fullName evidence="2">DUF2938 family protein</fullName>
    </submittedName>
</protein>